<dbReference type="EMBL" id="ML170196">
    <property type="protein sequence ID" value="TDL19475.1"/>
    <property type="molecule type" value="Genomic_DNA"/>
</dbReference>
<dbReference type="Proteomes" id="UP000294933">
    <property type="component" value="Unassembled WGS sequence"/>
</dbReference>
<keyword evidence="2" id="KW-0732">Signal</keyword>
<proteinExistence type="predicted"/>
<gene>
    <name evidence="3" type="ORF">BD410DRAFT_842025</name>
</gene>
<feature type="compositionally biased region" description="Low complexity" evidence="1">
    <location>
        <begin position="52"/>
        <end position="62"/>
    </location>
</feature>
<feature type="compositionally biased region" description="Polar residues" evidence="1">
    <location>
        <begin position="79"/>
        <end position="93"/>
    </location>
</feature>
<evidence type="ECO:0000256" key="2">
    <source>
        <dbReference type="SAM" id="SignalP"/>
    </source>
</evidence>
<feature type="chain" id="PRO_5021225338" evidence="2">
    <location>
        <begin position="25"/>
        <end position="120"/>
    </location>
</feature>
<organism evidence="3 4">
    <name type="scientific">Rickenella mellea</name>
    <dbReference type="NCBI Taxonomy" id="50990"/>
    <lineage>
        <taxon>Eukaryota</taxon>
        <taxon>Fungi</taxon>
        <taxon>Dikarya</taxon>
        <taxon>Basidiomycota</taxon>
        <taxon>Agaricomycotina</taxon>
        <taxon>Agaricomycetes</taxon>
        <taxon>Hymenochaetales</taxon>
        <taxon>Rickenellaceae</taxon>
        <taxon>Rickenella</taxon>
    </lineage>
</organism>
<dbReference type="VEuPathDB" id="FungiDB:BD410DRAFT_842025"/>
<name>A0A4Y7PWH8_9AGAM</name>
<feature type="compositionally biased region" description="Low complexity" evidence="1">
    <location>
        <begin position="94"/>
        <end position="104"/>
    </location>
</feature>
<sequence length="120" mass="12080">MVSCNSLVGLFALIVHLSVSTSHAAPLALDTVIARPLLTRQTQVGPSDQSEANAQAALNANAGPGSIPSLGEGRLRALSTRQTQAGTNSDQSEANAQAALNANAGPGSIPSLGEGRLRAL</sequence>
<evidence type="ECO:0000313" key="3">
    <source>
        <dbReference type="EMBL" id="TDL19475.1"/>
    </source>
</evidence>
<protein>
    <submittedName>
        <fullName evidence="3">Uncharacterized protein</fullName>
    </submittedName>
</protein>
<evidence type="ECO:0000256" key="1">
    <source>
        <dbReference type="SAM" id="MobiDB-lite"/>
    </source>
</evidence>
<keyword evidence="4" id="KW-1185">Reference proteome</keyword>
<reference evidence="3 4" key="1">
    <citation type="submission" date="2018-06" db="EMBL/GenBank/DDBJ databases">
        <title>A transcriptomic atlas of mushroom development highlights an independent origin of complex multicellularity.</title>
        <authorList>
            <consortium name="DOE Joint Genome Institute"/>
            <person name="Krizsan K."/>
            <person name="Almasi E."/>
            <person name="Merenyi Z."/>
            <person name="Sahu N."/>
            <person name="Viragh M."/>
            <person name="Koszo T."/>
            <person name="Mondo S."/>
            <person name="Kiss B."/>
            <person name="Balint B."/>
            <person name="Kues U."/>
            <person name="Barry K."/>
            <person name="Hegedus J.C."/>
            <person name="Henrissat B."/>
            <person name="Johnson J."/>
            <person name="Lipzen A."/>
            <person name="Ohm R."/>
            <person name="Nagy I."/>
            <person name="Pangilinan J."/>
            <person name="Yan J."/>
            <person name="Xiong Y."/>
            <person name="Grigoriev I.V."/>
            <person name="Hibbett D.S."/>
            <person name="Nagy L.G."/>
        </authorList>
    </citation>
    <scope>NUCLEOTIDE SEQUENCE [LARGE SCALE GENOMIC DNA]</scope>
    <source>
        <strain evidence="3 4">SZMC22713</strain>
    </source>
</reference>
<feature type="region of interest" description="Disordered" evidence="1">
    <location>
        <begin position="43"/>
        <end position="120"/>
    </location>
</feature>
<accession>A0A4Y7PWH8</accession>
<evidence type="ECO:0000313" key="4">
    <source>
        <dbReference type="Proteomes" id="UP000294933"/>
    </source>
</evidence>
<dbReference type="AlphaFoldDB" id="A0A4Y7PWH8"/>
<feature type="signal peptide" evidence="2">
    <location>
        <begin position="1"/>
        <end position="24"/>
    </location>
</feature>